<evidence type="ECO:0000313" key="2">
    <source>
        <dbReference type="EMBL" id="CAB4161369.1"/>
    </source>
</evidence>
<accession>A0A6J5MI07</accession>
<evidence type="ECO:0000313" key="3">
    <source>
        <dbReference type="EMBL" id="CAB4187136.1"/>
    </source>
</evidence>
<reference evidence="1" key="1">
    <citation type="submission" date="2020-04" db="EMBL/GenBank/DDBJ databases">
        <authorList>
            <person name="Chiriac C."/>
            <person name="Salcher M."/>
            <person name="Ghai R."/>
            <person name="Kavagutti S V."/>
        </authorList>
    </citation>
    <scope>NUCLEOTIDE SEQUENCE</scope>
</reference>
<dbReference type="EMBL" id="LR796717">
    <property type="protein sequence ID" value="CAB4161369.1"/>
    <property type="molecule type" value="Genomic_DNA"/>
</dbReference>
<proteinExistence type="predicted"/>
<dbReference type="EMBL" id="LR796469">
    <property type="protein sequence ID" value="CAB4146324.1"/>
    <property type="molecule type" value="Genomic_DNA"/>
</dbReference>
<evidence type="ECO:0000313" key="1">
    <source>
        <dbReference type="EMBL" id="CAB4146324.1"/>
    </source>
</evidence>
<dbReference type="EMBL" id="LR797106">
    <property type="protein sequence ID" value="CAB4187136.1"/>
    <property type="molecule type" value="Genomic_DNA"/>
</dbReference>
<organism evidence="1">
    <name type="scientific">uncultured Caudovirales phage</name>
    <dbReference type="NCBI Taxonomy" id="2100421"/>
    <lineage>
        <taxon>Viruses</taxon>
        <taxon>Duplodnaviria</taxon>
        <taxon>Heunggongvirae</taxon>
        <taxon>Uroviricota</taxon>
        <taxon>Caudoviricetes</taxon>
        <taxon>Peduoviridae</taxon>
        <taxon>Maltschvirus</taxon>
        <taxon>Maltschvirus maltsch</taxon>
    </lineage>
</organism>
<gene>
    <name evidence="3" type="ORF">UFOVP1161_4</name>
    <name evidence="1" type="ORF">UFOVP501_4</name>
    <name evidence="2" type="ORF">UFOVP762_47</name>
</gene>
<sequence>MLTIDEQERQAIWAGDTAMALALGRIIDLEQERLKLRQLVREAQDYVEDADWRARAAAALED</sequence>
<name>A0A6J5MI07_9CAUD</name>
<protein>
    <submittedName>
        <fullName evidence="1">Uncharacterized protein</fullName>
    </submittedName>
</protein>